<proteinExistence type="predicted"/>
<gene>
    <name evidence="1" type="primary">X975_22747</name>
    <name evidence="1" type="ORF">CEXT_502661</name>
</gene>
<sequence>MCHVTFARCTGKMCGVIVCCYLCLGDSLKILIVCEVSRGAYQEITYACDLNSYIISACQMSLEVHRNIIYACEVSLGIVYACDINREIMYICEKHRKITYVRRDLLRHPPSSAWKNEDLKNIPLLIGSASQAVDFWPGPDDLATWTWNQYKKYVTTSLDSFGLQVSQMALRIYNGTALQSNNSNFTAEYLYTTMVSDIRQSCPVNTLANQLSQIDHPYIATR</sequence>
<evidence type="ECO:0000313" key="1">
    <source>
        <dbReference type="EMBL" id="GIY56994.1"/>
    </source>
</evidence>
<comment type="caution">
    <text evidence="1">The sequence shown here is derived from an EMBL/GenBank/DDBJ whole genome shotgun (WGS) entry which is preliminary data.</text>
</comment>
<evidence type="ECO:0000313" key="2">
    <source>
        <dbReference type="Proteomes" id="UP001054945"/>
    </source>
</evidence>
<dbReference type="EMBL" id="BPLR01012845">
    <property type="protein sequence ID" value="GIY56994.1"/>
    <property type="molecule type" value="Genomic_DNA"/>
</dbReference>
<dbReference type="Gene3D" id="3.40.50.1820">
    <property type="entry name" value="alpha/beta hydrolase"/>
    <property type="match status" value="1"/>
</dbReference>
<reference evidence="1 2" key="1">
    <citation type="submission" date="2021-06" db="EMBL/GenBank/DDBJ databases">
        <title>Caerostris extrusa draft genome.</title>
        <authorList>
            <person name="Kono N."/>
            <person name="Arakawa K."/>
        </authorList>
    </citation>
    <scope>NUCLEOTIDE SEQUENCE [LARGE SCALE GENOMIC DNA]</scope>
</reference>
<accession>A0AAV4UGV8</accession>
<dbReference type="AlphaFoldDB" id="A0AAV4UGV8"/>
<dbReference type="InterPro" id="IPR029058">
    <property type="entry name" value="AB_hydrolase_fold"/>
</dbReference>
<organism evidence="1 2">
    <name type="scientific">Caerostris extrusa</name>
    <name type="common">Bark spider</name>
    <name type="synonym">Caerostris bankana</name>
    <dbReference type="NCBI Taxonomy" id="172846"/>
    <lineage>
        <taxon>Eukaryota</taxon>
        <taxon>Metazoa</taxon>
        <taxon>Ecdysozoa</taxon>
        <taxon>Arthropoda</taxon>
        <taxon>Chelicerata</taxon>
        <taxon>Arachnida</taxon>
        <taxon>Araneae</taxon>
        <taxon>Araneomorphae</taxon>
        <taxon>Entelegynae</taxon>
        <taxon>Araneoidea</taxon>
        <taxon>Araneidae</taxon>
        <taxon>Caerostris</taxon>
    </lineage>
</organism>
<keyword evidence="2" id="KW-1185">Reference proteome</keyword>
<protein>
    <submittedName>
        <fullName evidence="1">Neurotactin</fullName>
    </submittedName>
</protein>
<name>A0AAV4UGV8_CAEEX</name>
<dbReference type="Proteomes" id="UP001054945">
    <property type="component" value="Unassembled WGS sequence"/>
</dbReference>